<dbReference type="GO" id="GO:0016787">
    <property type="term" value="F:hydrolase activity"/>
    <property type="evidence" value="ECO:0007669"/>
    <property type="project" value="UniProtKB-KW"/>
</dbReference>
<proteinExistence type="inferred from homology"/>
<dbReference type="EMBL" id="PXOH01000001">
    <property type="protein sequence ID" value="PSF39353.1"/>
    <property type="molecule type" value="Genomic_DNA"/>
</dbReference>
<dbReference type="PANTHER" id="PTHR10655">
    <property type="entry name" value="LYSOPHOSPHOLIPASE-RELATED"/>
    <property type="match status" value="1"/>
</dbReference>
<reference evidence="4 5" key="1">
    <citation type="submission" date="2018-03" db="EMBL/GenBank/DDBJ databases">
        <title>The ancient ancestry and fast evolution of plastids.</title>
        <authorList>
            <person name="Moore K.R."/>
            <person name="Magnabosco C."/>
            <person name="Momper L."/>
            <person name="Gold D.A."/>
            <person name="Bosak T."/>
            <person name="Fournier G.P."/>
        </authorList>
    </citation>
    <scope>NUCLEOTIDE SEQUENCE [LARGE SCALE GENOMIC DNA]</scope>
    <source>
        <strain evidence="4 5">CCALA 016</strain>
    </source>
</reference>
<gene>
    <name evidence="4" type="ORF">C7H19_00765</name>
</gene>
<sequence length="208" mass="22804">MNNSQSLKVISIPPDNGQPPTHLMIFLHGWGADARDLIPIASFLDLPDYQFLFPNAPFPHPQVAGGRAWYALETNDYNGLSESQELLRAWLLSLEEQTGIPLAKTFLSGFSQGGAMVLDVGLTLPLAGLCSLSGYLHSAPEVTATPIPPVFIAHGRKDTVVPIEAAQQAREILTAWDVKVEYHEFDMGHEIPLPVLSELREFLLAHSN</sequence>
<dbReference type="InterPro" id="IPR050565">
    <property type="entry name" value="LYPA1-2/EST-like"/>
</dbReference>
<comment type="caution">
    <text evidence="4">The sequence shown here is derived from an EMBL/GenBank/DDBJ whole genome shotgun (WGS) entry which is preliminary data.</text>
</comment>
<evidence type="ECO:0000256" key="1">
    <source>
        <dbReference type="ARBA" id="ARBA00006499"/>
    </source>
</evidence>
<dbReference type="InterPro" id="IPR003140">
    <property type="entry name" value="PLipase/COase/thioEstase"/>
</dbReference>
<dbReference type="RefSeq" id="WP_106454975.1">
    <property type="nucleotide sequence ID" value="NZ_PXOH01000001.1"/>
</dbReference>
<evidence type="ECO:0000313" key="4">
    <source>
        <dbReference type="EMBL" id="PSF39353.1"/>
    </source>
</evidence>
<reference evidence="4 5" key="2">
    <citation type="submission" date="2018-03" db="EMBL/GenBank/DDBJ databases">
        <authorList>
            <person name="Keele B.F."/>
        </authorList>
    </citation>
    <scope>NUCLEOTIDE SEQUENCE [LARGE SCALE GENOMIC DNA]</scope>
    <source>
        <strain evidence="4 5">CCALA 016</strain>
    </source>
</reference>
<evidence type="ECO:0000313" key="5">
    <source>
        <dbReference type="Proteomes" id="UP000239001"/>
    </source>
</evidence>
<keyword evidence="2" id="KW-0378">Hydrolase</keyword>
<dbReference type="OrthoDB" id="9801763at2"/>
<evidence type="ECO:0000259" key="3">
    <source>
        <dbReference type="Pfam" id="PF02230"/>
    </source>
</evidence>
<dbReference type="Pfam" id="PF02230">
    <property type="entry name" value="Abhydrolase_2"/>
    <property type="match status" value="1"/>
</dbReference>
<evidence type="ECO:0000256" key="2">
    <source>
        <dbReference type="ARBA" id="ARBA00022801"/>
    </source>
</evidence>
<dbReference type="Gene3D" id="3.40.50.1820">
    <property type="entry name" value="alpha/beta hydrolase"/>
    <property type="match status" value="1"/>
</dbReference>
<name>A0A2T1M3D1_9CHRO</name>
<dbReference type="SUPFAM" id="SSF53474">
    <property type="entry name" value="alpha/beta-Hydrolases"/>
    <property type="match status" value="1"/>
</dbReference>
<organism evidence="4 5">
    <name type="scientific">Aphanothece hegewaldii CCALA 016</name>
    <dbReference type="NCBI Taxonomy" id="2107694"/>
    <lineage>
        <taxon>Bacteria</taxon>
        <taxon>Bacillati</taxon>
        <taxon>Cyanobacteriota</taxon>
        <taxon>Cyanophyceae</taxon>
        <taxon>Oscillatoriophycideae</taxon>
        <taxon>Chroococcales</taxon>
        <taxon>Aphanothecaceae</taxon>
        <taxon>Aphanothece</taxon>
    </lineage>
</organism>
<keyword evidence="5" id="KW-1185">Reference proteome</keyword>
<dbReference type="PANTHER" id="PTHR10655:SF17">
    <property type="entry name" value="LYSOPHOSPHOLIPASE-LIKE PROTEIN 1"/>
    <property type="match status" value="1"/>
</dbReference>
<comment type="similarity">
    <text evidence="1">Belongs to the AB hydrolase superfamily. AB hydrolase 2 family.</text>
</comment>
<protein>
    <submittedName>
        <fullName evidence="4">Serine esterase</fullName>
    </submittedName>
</protein>
<dbReference type="Proteomes" id="UP000239001">
    <property type="component" value="Unassembled WGS sequence"/>
</dbReference>
<accession>A0A2T1M3D1</accession>
<dbReference type="AlphaFoldDB" id="A0A2T1M3D1"/>
<feature type="domain" description="Phospholipase/carboxylesterase/thioesterase" evidence="3">
    <location>
        <begin position="17"/>
        <end position="206"/>
    </location>
</feature>
<dbReference type="InterPro" id="IPR029058">
    <property type="entry name" value="AB_hydrolase_fold"/>
</dbReference>